<evidence type="ECO:0000313" key="2">
    <source>
        <dbReference type="EMBL" id="MBB6480812.1"/>
    </source>
</evidence>
<sequence length="329" mass="36928">MKGSRYTFKSQDLRDISAVKWIPEDENSIVGAVQIFHGMAEHIDRYEDFALYLNSKGFVVVGHDHRGHGKSLENESDTGIFAEKDGWEKVVNDARKVTTQIRDQHGDIPLFIVSHSMGSFIARDYISRWGNDVSGVILSGTGNQAPLIMSVLGALTRLEILFRGMRHRSTFFDNLSFGSFNKPFEPGAPTPFEWLSRDREQVDRYVNDPLCGFICTSSFFRDLSTGLKRVCSPSIYGEVPENLPVLLYSGEEDPVGGEKGSLVKQVYDQYKAAGLSDVNMILNPGGRHESLNETNRQDVYEIFIRWLIDHLPVSGENDEDLKAGEQPST</sequence>
<dbReference type="Proteomes" id="UP000587760">
    <property type="component" value="Unassembled WGS sequence"/>
</dbReference>
<dbReference type="EMBL" id="JACHGJ010000004">
    <property type="protein sequence ID" value="MBB6480812.1"/>
    <property type="molecule type" value="Genomic_DNA"/>
</dbReference>
<protein>
    <submittedName>
        <fullName evidence="2">Alpha-beta hydrolase superfamily lysophospholipase</fullName>
    </submittedName>
</protein>
<dbReference type="InterPro" id="IPR051044">
    <property type="entry name" value="MAG_DAG_Lipase"/>
</dbReference>
<dbReference type="Gene3D" id="3.40.50.1820">
    <property type="entry name" value="alpha/beta hydrolase"/>
    <property type="match status" value="1"/>
</dbReference>
<dbReference type="Pfam" id="PF12146">
    <property type="entry name" value="Hydrolase_4"/>
    <property type="match status" value="1"/>
</dbReference>
<keyword evidence="3" id="KW-1185">Reference proteome</keyword>
<proteinExistence type="predicted"/>
<dbReference type="SUPFAM" id="SSF53474">
    <property type="entry name" value="alpha/beta-Hydrolases"/>
    <property type="match status" value="1"/>
</dbReference>
<comment type="caution">
    <text evidence="2">The sequence shown here is derived from an EMBL/GenBank/DDBJ whole genome shotgun (WGS) entry which is preliminary data.</text>
</comment>
<gene>
    <name evidence="2" type="ORF">HNR50_002485</name>
</gene>
<name>A0A841REN7_9SPIO</name>
<feature type="domain" description="Serine aminopeptidase S33" evidence="1">
    <location>
        <begin position="31"/>
        <end position="295"/>
    </location>
</feature>
<evidence type="ECO:0000259" key="1">
    <source>
        <dbReference type="Pfam" id="PF12146"/>
    </source>
</evidence>
<dbReference type="InterPro" id="IPR029058">
    <property type="entry name" value="AB_hydrolase_fold"/>
</dbReference>
<dbReference type="AlphaFoldDB" id="A0A841REN7"/>
<organism evidence="2 3">
    <name type="scientific">Spirochaeta isovalerica</name>
    <dbReference type="NCBI Taxonomy" id="150"/>
    <lineage>
        <taxon>Bacteria</taxon>
        <taxon>Pseudomonadati</taxon>
        <taxon>Spirochaetota</taxon>
        <taxon>Spirochaetia</taxon>
        <taxon>Spirochaetales</taxon>
        <taxon>Spirochaetaceae</taxon>
        <taxon>Spirochaeta</taxon>
    </lineage>
</organism>
<accession>A0A841REN7</accession>
<dbReference type="PANTHER" id="PTHR11614">
    <property type="entry name" value="PHOSPHOLIPASE-RELATED"/>
    <property type="match status" value="1"/>
</dbReference>
<dbReference type="InterPro" id="IPR022742">
    <property type="entry name" value="Hydrolase_4"/>
</dbReference>
<evidence type="ECO:0000313" key="3">
    <source>
        <dbReference type="Proteomes" id="UP000587760"/>
    </source>
</evidence>
<dbReference type="RefSeq" id="WP_184747071.1">
    <property type="nucleotide sequence ID" value="NZ_JACHGJ010000004.1"/>
</dbReference>
<dbReference type="GO" id="GO:0016787">
    <property type="term" value="F:hydrolase activity"/>
    <property type="evidence" value="ECO:0007669"/>
    <property type="project" value="UniProtKB-KW"/>
</dbReference>
<keyword evidence="2" id="KW-0378">Hydrolase</keyword>
<reference evidence="2 3" key="1">
    <citation type="submission" date="2020-08" db="EMBL/GenBank/DDBJ databases">
        <title>Genomic Encyclopedia of Type Strains, Phase IV (KMG-IV): sequencing the most valuable type-strain genomes for metagenomic binning, comparative biology and taxonomic classification.</title>
        <authorList>
            <person name="Goeker M."/>
        </authorList>
    </citation>
    <scope>NUCLEOTIDE SEQUENCE [LARGE SCALE GENOMIC DNA]</scope>
    <source>
        <strain evidence="2 3">DSM 2461</strain>
    </source>
</reference>